<reference evidence="3 4" key="1">
    <citation type="submission" date="2018-06" db="EMBL/GenBank/DDBJ databases">
        <title>Genomic Encyclopedia of Type Strains, Phase IV (KMG-IV): sequencing the most valuable type-strain genomes for metagenomic binning, comparative biology and taxonomic classification.</title>
        <authorList>
            <person name="Goeker M."/>
        </authorList>
    </citation>
    <scope>NUCLEOTIDE SEQUENCE [LARGE SCALE GENOMIC DNA]</scope>
    <source>
        <strain evidence="3 4">DSM 25532</strain>
    </source>
</reference>
<protein>
    <recommendedName>
        <fullName evidence="5">Transmembrane protein</fullName>
    </recommendedName>
</protein>
<evidence type="ECO:0000313" key="3">
    <source>
        <dbReference type="EMBL" id="RBP40342.1"/>
    </source>
</evidence>
<keyword evidence="1" id="KW-0175">Coiled coil</keyword>
<dbReference type="EMBL" id="QNRR01000008">
    <property type="protein sequence ID" value="RBP40342.1"/>
    <property type="molecule type" value="Genomic_DNA"/>
</dbReference>
<dbReference type="Proteomes" id="UP000253426">
    <property type="component" value="Unassembled WGS sequence"/>
</dbReference>
<evidence type="ECO:0000256" key="2">
    <source>
        <dbReference type="SAM" id="Phobius"/>
    </source>
</evidence>
<gene>
    <name evidence="3" type="ORF">DES53_10848</name>
</gene>
<dbReference type="RefSeq" id="WP_113960217.1">
    <property type="nucleotide sequence ID" value="NZ_QNRR01000008.1"/>
</dbReference>
<keyword evidence="2" id="KW-0812">Transmembrane</keyword>
<accession>A0A366HD04</accession>
<keyword evidence="2" id="KW-1133">Transmembrane helix</keyword>
<dbReference type="AlphaFoldDB" id="A0A366HD04"/>
<comment type="caution">
    <text evidence="3">The sequence shown here is derived from an EMBL/GenBank/DDBJ whole genome shotgun (WGS) entry which is preliminary data.</text>
</comment>
<feature type="coiled-coil region" evidence="1">
    <location>
        <begin position="99"/>
        <end position="133"/>
    </location>
</feature>
<evidence type="ECO:0000313" key="4">
    <source>
        <dbReference type="Proteomes" id="UP000253426"/>
    </source>
</evidence>
<name>A0A366HD04_9BACT</name>
<keyword evidence="2" id="KW-0472">Membrane</keyword>
<evidence type="ECO:0000256" key="1">
    <source>
        <dbReference type="SAM" id="Coils"/>
    </source>
</evidence>
<organism evidence="3 4">
    <name type="scientific">Roseimicrobium gellanilyticum</name>
    <dbReference type="NCBI Taxonomy" id="748857"/>
    <lineage>
        <taxon>Bacteria</taxon>
        <taxon>Pseudomonadati</taxon>
        <taxon>Verrucomicrobiota</taxon>
        <taxon>Verrucomicrobiia</taxon>
        <taxon>Verrucomicrobiales</taxon>
        <taxon>Verrucomicrobiaceae</taxon>
        <taxon>Roseimicrobium</taxon>
    </lineage>
</organism>
<feature type="transmembrane region" description="Helical" evidence="2">
    <location>
        <begin position="12"/>
        <end position="41"/>
    </location>
</feature>
<keyword evidence="4" id="KW-1185">Reference proteome</keyword>
<proteinExistence type="predicted"/>
<sequence length="162" mass="19044">MNKSSANGSLSPWWWLGLVALAPLLYLLSVPAVLWCTGVNVHPQDLRYHKKKPQWIKDYCAPYIRALNSNTQFKKPLEHYMTLWGYKRNPILLRSEVFLEKARESLRKSREEREKIRAQMDRLQELMEQRKKKLPGSVPTAPVPVIPESKRRDYESLLRKSS</sequence>
<evidence type="ECO:0008006" key="5">
    <source>
        <dbReference type="Google" id="ProtNLM"/>
    </source>
</evidence>